<dbReference type="PRINTS" id="PR00081">
    <property type="entry name" value="GDHRDH"/>
</dbReference>
<protein>
    <submittedName>
        <fullName evidence="3">NADP-dependent 3-hydroxy acid dehydrogenase YdfG</fullName>
    </submittedName>
</protein>
<gene>
    <name evidence="3" type="ORF">SAMN05421853_101544</name>
</gene>
<dbReference type="Pfam" id="PF00106">
    <property type="entry name" value="adh_short"/>
    <property type="match status" value="1"/>
</dbReference>
<dbReference type="PANTHER" id="PTHR44196">
    <property type="entry name" value="DEHYDROGENASE/REDUCTASE SDR FAMILY MEMBER 7B"/>
    <property type="match status" value="1"/>
</dbReference>
<dbReference type="GO" id="GO:0016020">
    <property type="term" value="C:membrane"/>
    <property type="evidence" value="ECO:0007669"/>
    <property type="project" value="TreeGrafter"/>
</dbReference>
<comment type="similarity">
    <text evidence="1">Belongs to the short-chain dehydrogenases/reductases (SDR) family.</text>
</comment>
<dbReference type="PANTHER" id="PTHR44196:SF1">
    <property type="entry name" value="DEHYDROGENASE_REDUCTASE SDR FAMILY MEMBER 7B"/>
    <property type="match status" value="1"/>
</dbReference>
<dbReference type="Gene3D" id="3.40.50.720">
    <property type="entry name" value="NAD(P)-binding Rossmann-like Domain"/>
    <property type="match status" value="1"/>
</dbReference>
<dbReference type="SUPFAM" id="SSF51735">
    <property type="entry name" value="NAD(P)-binding Rossmann-fold domains"/>
    <property type="match status" value="1"/>
</dbReference>
<sequence>MMEWTGKRYWIVGASAGLGSAIAEQLSRVGTEVVLSARSTDKLEELSQRLDGRTKIVPLDVTDDESCAKAVEEVGDVDGVIFCAGVYWPFGADEWNAEQAVAMAEVNYVGAVRFLGHVVPRMIERDHGHVALVGSLTGYRGLPGSFAYTSSKAGVMSLAECLYADLHKTNVKVQLLSPGFVKTRLTEKNDFKMPQIMEPKDAGRIVFEHLNSDNFARAFPNPFAWVFKVGQILPEGLYYRLFAR</sequence>
<keyword evidence="4" id="KW-1185">Reference proteome</keyword>
<dbReference type="InterPro" id="IPR036291">
    <property type="entry name" value="NAD(P)-bd_dom_sf"/>
</dbReference>
<evidence type="ECO:0000313" key="4">
    <source>
        <dbReference type="Proteomes" id="UP000243106"/>
    </source>
</evidence>
<dbReference type="GO" id="GO:0016491">
    <property type="term" value="F:oxidoreductase activity"/>
    <property type="evidence" value="ECO:0007669"/>
    <property type="project" value="UniProtKB-KW"/>
</dbReference>
<accession>A0A1I5VIW8</accession>
<evidence type="ECO:0000256" key="1">
    <source>
        <dbReference type="ARBA" id="ARBA00006484"/>
    </source>
</evidence>
<dbReference type="InterPro" id="IPR002347">
    <property type="entry name" value="SDR_fam"/>
</dbReference>
<keyword evidence="2" id="KW-0560">Oxidoreductase</keyword>
<proteinExistence type="inferred from homology"/>
<evidence type="ECO:0000256" key="2">
    <source>
        <dbReference type="ARBA" id="ARBA00023002"/>
    </source>
</evidence>
<dbReference type="EMBL" id="FOXV01000001">
    <property type="protein sequence ID" value="SFQ07413.1"/>
    <property type="molecule type" value="Genomic_DNA"/>
</dbReference>
<evidence type="ECO:0000313" key="3">
    <source>
        <dbReference type="EMBL" id="SFQ07413.1"/>
    </source>
</evidence>
<dbReference type="STRING" id="93684.SAMN05421853_101544"/>
<dbReference type="AlphaFoldDB" id="A0A1I5VIW8"/>
<organism evidence="3 4">
    <name type="scientific">Roseivivax halotolerans</name>
    <dbReference type="NCBI Taxonomy" id="93684"/>
    <lineage>
        <taxon>Bacteria</taxon>
        <taxon>Pseudomonadati</taxon>
        <taxon>Pseudomonadota</taxon>
        <taxon>Alphaproteobacteria</taxon>
        <taxon>Rhodobacterales</taxon>
        <taxon>Roseobacteraceae</taxon>
        <taxon>Roseivivax</taxon>
    </lineage>
</organism>
<name>A0A1I5VIW8_9RHOB</name>
<dbReference type="Proteomes" id="UP000243106">
    <property type="component" value="Unassembled WGS sequence"/>
</dbReference>
<dbReference type="RefSeq" id="WP_093009223.1">
    <property type="nucleotide sequence ID" value="NZ_FOXV01000001.1"/>
</dbReference>
<reference evidence="4" key="1">
    <citation type="submission" date="2016-10" db="EMBL/GenBank/DDBJ databases">
        <authorList>
            <person name="Varghese N."/>
            <person name="Submissions S."/>
        </authorList>
    </citation>
    <scope>NUCLEOTIDE SEQUENCE [LARGE SCALE GENOMIC DNA]</scope>
    <source>
        <strain evidence="4">JCM 10271</strain>
    </source>
</reference>